<comment type="similarity">
    <text evidence="2 8">Belongs to the esterase D family.</text>
</comment>
<dbReference type="GO" id="GO:0005737">
    <property type="term" value="C:cytoplasm"/>
    <property type="evidence" value="ECO:0007669"/>
    <property type="project" value="UniProtKB-SubCell"/>
</dbReference>
<protein>
    <recommendedName>
        <fullName evidence="4 8">S-formylglutathione hydrolase</fullName>
        <ecNumber evidence="3 8">3.1.2.12</ecNumber>
    </recommendedName>
</protein>
<sequence length="310" mass="33969">MMEEDAGTSARREKRFRVQTSEKSDVSMALVQVSSNKCCGGYQKVFEHDSSELKCKMKFAIYLPPKDLVDLYGADVITKAGLTCTEQNFITKAGSQQAAAEHGIILVAPDTSPRGCNIEGEDESWDFGTGAGFYVNATQEPWKTNYRMYAYITEELPRLVNSNFAADAERVGVSGHSMGGHGALICALKNPGKYKSVSAFAPICNPMQCAWGQKAFAGYLGPDKSSWEAYDATVLAGAYSGPALDILIDQGRDDQFLSASQLLPDNLIAACSQSNIPVVFRLQQGYDHSYYFVFSFISDHIKHHAKYLNA</sequence>
<gene>
    <name evidence="9" type="ORF">ACEWY4_027682</name>
</gene>
<keyword evidence="6 8" id="KW-0378">Hydrolase</keyword>
<dbReference type="Gene3D" id="3.40.50.1820">
    <property type="entry name" value="alpha/beta hydrolase"/>
    <property type="match status" value="1"/>
</dbReference>
<accession>A0ABD1IP04</accession>
<evidence type="ECO:0000256" key="6">
    <source>
        <dbReference type="ARBA" id="ARBA00022801"/>
    </source>
</evidence>
<feature type="active site" description="Charge relay system" evidence="7">
    <location>
        <position position="254"/>
    </location>
</feature>
<evidence type="ECO:0000256" key="5">
    <source>
        <dbReference type="ARBA" id="ARBA00022487"/>
    </source>
</evidence>
<dbReference type="Pfam" id="PF00756">
    <property type="entry name" value="Esterase"/>
    <property type="match status" value="1"/>
</dbReference>
<evidence type="ECO:0000256" key="8">
    <source>
        <dbReference type="RuleBase" id="RU363068"/>
    </source>
</evidence>
<keyword evidence="8" id="KW-0963">Cytoplasm</keyword>
<feature type="active site" description="Charge relay system" evidence="7">
    <location>
        <position position="288"/>
    </location>
</feature>
<dbReference type="PANTHER" id="PTHR10061:SF0">
    <property type="entry name" value="S-FORMYLGLUTATHIONE HYDROLASE"/>
    <property type="match status" value="1"/>
</dbReference>
<dbReference type="InterPro" id="IPR029058">
    <property type="entry name" value="AB_hydrolase_fold"/>
</dbReference>
<evidence type="ECO:0000256" key="7">
    <source>
        <dbReference type="PIRSR" id="PIRSR614186-1"/>
    </source>
</evidence>
<comment type="subcellular location">
    <subcellularLocation>
        <location evidence="8">Cytoplasm</location>
    </subcellularLocation>
</comment>
<dbReference type="GO" id="GO:0018738">
    <property type="term" value="F:S-formylglutathione hydrolase activity"/>
    <property type="evidence" value="ECO:0007669"/>
    <property type="project" value="UniProtKB-EC"/>
</dbReference>
<dbReference type="AlphaFoldDB" id="A0ABD1IP04"/>
<dbReference type="NCBIfam" id="TIGR02821">
    <property type="entry name" value="fghA_ester_D"/>
    <property type="match status" value="1"/>
</dbReference>
<keyword evidence="10" id="KW-1185">Reference proteome</keyword>
<dbReference type="InterPro" id="IPR000801">
    <property type="entry name" value="Esterase-like"/>
</dbReference>
<evidence type="ECO:0000313" key="10">
    <source>
        <dbReference type="Proteomes" id="UP001591681"/>
    </source>
</evidence>
<evidence type="ECO:0000256" key="1">
    <source>
        <dbReference type="ARBA" id="ARBA00002608"/>
    </source>
</evidence>
<comment type="caution">
    <text evidence="9">The sequence shown here is derived from an EMBL/GenBank/DDBJ whole genome shotgun (WGS) entry which is preliminary data.</text>
</comment>
<evidence type="ECO:0000313" key="9">
    <source>
        <dbReference type="EMBL" id="KAL2076723.1"/>
    </source>
</evidence>
<organism evidence="9 10">
    <name type="scientific">Coilia grayii</name>
    <name type="common">Gray's grenadier anchovy</name>
    <dbReference type="NCBI Taxonomy" id="363190"/>
    <lineage>
        <taxon>Eukaryota</taxon>
        <taxon>Metazoa</taxon>
        <taxon>Chordata</taxon>
        <taxon>Craniata</taxon>
        <taxon>Vertebrata</taxon>
        <taxon>Euteleostomi</taxon>
        <taxon>Actinopterygii</taxon>
        <taxon>Neopterygii</taxon>
        <taxon>Teleostei</taxon>
        <taxon>Clupei</taxon>
        <taxon>Clupeiformes</taxon>
        <taxon>Clupeoidei</taxon>
        <taxon>Engraulidae</taxon>
        <taxon>Coilinae</taxon>
        <taxon>Coilia</taxon>
    </lineage>
</organism>
<dbReference type="InterPro" id="IPR014186">
    <property type="entry name" value="S-formylglutathione_hydrol"/>
</dbReference>
<dbReference type="GO" id="GO:0052689">
    <property type="term" value="F:carboxylic ester hydrolase activity"/>
    <property type="evidence" value="ECO:0007669"/>
    <property type="project" value="UniProtKB-KW"/>
</dbReference>
<comment type="catalytic activity">
    <reaction evidence="8">
        <text>S-formylglutathione + H2O = formate + glutathione + H(+)</text>
        <dbReference type="Rhea" id="RHEA:14961"/>
        <dbReference type="ChEBI" id="CHEBI:15377"/>
        <dbReference type="ChEBI" id="CHEBI:15378"/>
        <dbReference type="ChEBI" id="CHEBI:15740"/>
        <dbReference type="ChEBI" id="CHEBI:57688"/>
        <dbReference type="ChEBI" id="CHEBI:57925"/>
        <dbReference type="EC" id="3.1.2.12"/>
    </reaction>
</comment>
<comment type="function">
    <text evidence="1 8">Serine hydrolase involved in the detoxification of formaldehyde.</text>
</comment>
<dbReference type="SUPFAM" id="SSF53474">
    <property type="entry name" value="alpha/beta-Hydrolases"/>
    <property type="match status" value="1"/>
</dbReference>
<dbReference type="Proteomes" id="UP001591681">
    <property type="component" value="Unassembled WGS sequence"/>
</dbReference>
<keyword evidence="5 8" id="KW-0719">Serine esterase</keyword>
<dbReference type="EC" id="3.1.2.12" evidence="3 8"/>
<reference evidence="9 10" key="1">
    <citation type="submission" date="2024-09" db="EMBL/GenBank/DDBJ databases">
        <title>A chromosome-level genome assembly of Gray's grenadier anchovy, Coilia grayii.</title>
        <authorList>
            <person name="Fu Z."/>
        </authorList>
    </citation>
    <scope>NUCLEOTIDE SEQUENCE [LARGE SCALE GENOMIC DNA]</scope>
    <source>
        <strain evidence="9">G4</strain>
        <tissue evidence="9">Muscle</tissue>
    </source>
</reference>
<evidence type="ECO:0000256" key="2">
    <source>
        <dbReference type="ARBA" id="ARBA00005622"/>
    </source>
</evidence>
<evidence type="ECO:0000256" key="3">
    <source>
        <dbReference type="ARBA" id="ARBA00012479"/>
    </source>
</evidence>
<feature type="active site" description="Charge relay system" evidence="7">
    <location>
        <position position="177"/>
    </location>
</feature>
<name>A0ABD1IP04_9TELE</name>
<dbReference type="FunFam" id="3.40.50.1820:FF:000002">
    <property type="entry name" value="S-formylglutathione hydrolase"/>
    <property type="match status" value="1"/>
</dbReference>
<evidence type="ECO:0000256" key="4">
    <source>
        <dbReference type="ARBA" id="ARBA00016774"/>
    </source>
</evidence>
<dbReference type="EMBL" id="JBHFQA010000104">
    <property type="protein sequence ID" value="KAL2076723.1"/>
    <property type="molecule type" value="Genomic_DNA"/>
</dbReference>
<dbReference type="PANTHER" id="PTHR10061">
    <property type="entry name" value="S-FORMYLGLUTATHIONE HYDROLASE"/>
    <property type="match status" value="1"/>
</dbReference>
<proteinExistence type="inferred from homology"/>